<evidence type="ECO:0000259" key="1">
    <source>
        <dbReference type="Pfam" id="PF01909"/>
    </source>
</evidence>
<organism evidence="2 3">
    <name type="scientific">Candidatus Scalindua arabica</name>
    <dbReference type="NCBI Taxonomy" id="1127984"/>
    <lineage>
        <taxon>Bacteria</taxon>
        <taxon>Pseudomonadati</taxon>
        <taxon>Planctomycetota</taxon>
        <taxon>Candidatus Brocadiia</taxon>
        <taxon>Candidatus Brocadiales</taxon>
        <taxon>Candidatus Scalinduaceae</taxon>
        <taxon>Candidatus Scalindua</taxon>
    </lineage>
</organism>
<dbReference type="CDD" id="cd05403">
    <property type="entry name" value="NT_KNTase_like"/>
    <property type="match status" value="1"/>
</dbReference>
<gene>
    <name evidence="2" type="ORF">MAG551_02613</name>
</gene>
<dbReference type="InterPro" id="IPR043519">
    <property type="entry name" value="NT_sf"/>
</dbReference>
<evidence type="ECO:0000313" key="3">
    <source>
        <dbReference type="Proteomes" id="UP000722750"/>
    </source>
</evidence>
<feature type="domain" description="Polymerase nucleotidyl transferase" evidence="1">
    <location>
        <begin position="15"/>
        <end position="49"/>
    </location>
</feature>
<protein>
    <recommendedName>
        <fullName evidence="1">Polymerase nucleotidyl transferase domain-containing protein</fullName>
    </recommendedName>
</protein>
<dbReference type="AlphaFoldDB" id="A0A941W6R0"/>
<dbReference type="InterPro" id="IPR002934">
    <property type="entry name" value="Polymerase_NTP_transf_dom"/>
</dbReference>
<comment type="caution">
    <text evidence="2">The sequence shown here is derived from an EMBL/GenBank/DDBJ whole genome shotgun (WGS) entry which is preliminary data.</text>
</comment>
<accession>A0A941W6R0</accession>
<name>A0A941W6R0_9BACT</name>
<reference evidence="2" key="1">
    <citation type="journal article" date="2021" name="ISME J.">
        <title>Fine-scale metabolic discontinuity in a stratified prokaryote microbiome of a Red Sea deep halocline.</title>
        <authorList>
            <person name="Michoud G."/>
            <person name="Ngugi D.K."/>
            <person name="Barozzi A."/>
            <person name="Merlino G."/>
            <person name="Calleja M.L."/>
            <person name="Delgado-Huertas A."/>
            <person name="Moran X.A.G."/>
            <person name="Daffonchio D."/>
        </authorList>
    </citation>
    <scope>NUCLEOTIDE SEQUENCE</scope>
    <source>
        <strain evidence="2">SuakinDeep_MAG55_1</strain>
    </source>
</reference>
<dbReference type="EMBL" id="JAANXD010000098">
    <property type="protein sequence ID" value="MBS1259541.1"/>
    <property type="molecule type" value="Genomic_DNA"/>
</dbReference>
<evidence type="ECO:0000313" key="2">
    <source>
        <dbReference type="EMBL" id="MBS1259541.1"/>
    </source>
</evidence>
<dbReference type="Gene3D" id="3.30.460.10">
    <property type="entry name" value="Beta Polymerase, domain 2"/>
    <property type="match status" value="1"/>
</dbReference>
<dbReference type="GO" id="GO:0016779">
    <property type="term" value="F:nucleotidyltransferase activity"/>
    <property type="evidence" value="ECO:0007669"/>
    <property type="project" value="InterPro"/>
</dbReference>
<dbReference type="Pfam" id="PF01909">
    <property type="entry name" value="NTP_transf_2"/>
    <property type="match status" value="1"/>
</dbReference>
<dbReference type="SUPFAM" id="SSF81301">
    <property type="entry name" value="Nucleotidyltransferase"/>
    <property type="match status" value="1"/>
</dbReference>
<sequence length="52" mass="5944">MITEEIEKEIVNRIFMAEKVSKIIVFGSYAYGRPGKDSDIDLLVVIDKKELV</sequence>
<dbReference type="Proteomes" id="UP000722750">
    <property type="component" value="Unassembled WGS sequence"/>
</dbReference>
<proteinExistence type="predicted"/>